<evidence type="ECO:0000256" key="1">
    <source>
        <dbReference type="ARBA" id="ARBA00007626"/>
    </source>
</evidence>
<evidence type="ECO:0000256" key="3">
    <source>
        <dbReference type="PROSITE-ProRule" id="PRU00708"/>
    </source>
</evidence>
<proteinExistence type="inferred from homology"/>
<evidence type="ECO:0000256" key="2">
    <source>
        <dbReference type="ARBA" id="ARBA00022737"/>
    </source>
</evidence>
<comment type="similarity">
    <text evidence="1">Belongs to the PPR family. P subfamily.</text>
</comment>
<protein>
    <submittedName>
        <fullName evidence="4">OLC1v1023983C1</fullName>
    </submittedName>
</protein>
<dbReference type="PANTHER" id="PTHR45717:SF10">
    <property type="entry name" value="OS10G0501000 PROTEIN"/>
    <property type="match status" value="1"/>
</dbReference>
<keyword evidence="2" id="KW-0677">Repeat</keyword>
<reference evidence="4" key="1">
    <citation type="submission" date="2023-03" db="EMBL/GenBank/DDBJ databases">
        <authorList>
            <person name="Julca I."/>
        </authorList>
    </citation>
    <scope>NUCLEOTIDE SEQUENCE</scope>
</reference>
<dbReference type="PANTHER" id="PTHR45717">
    <property type="entry name" value="OS12G0527900 PROTEIN"/>
    <property type="match status" value="1"/>
</dbReference>
<feature type="repeat" description="PPR" evidence="3">
    <location>
        <begin position="171"/>
        <end position="205"/>
    </location>
</feature>
<dbReference type="Pfam" id="PF13041">
    <property type="entry name" value="PPR_2"/>
    <property type="match status" value="1"/>
</dbReference>
<accession>A0AAV1C171</accession>
<dbReference type="InterPro" id="IPR002885">
    <property type="entry name" value="PPR_rpt"/>
</dbReference>
<dbReference type="NCBIfam" id="TIGR00756">
    <property type="entry name" value="PPR"/>
    <property type="match status" value="2"/>
</dbReference>
<sequence length="486" mass="55931">MMKALKLSNFFNKQYLNPAVGFGFSHYSTRIPKSSSNTLFRRILPLGDYKVSIVPILNQWAQEQEGRPISQLHLRVLLKLLRNQNRYFHALQLAEWMTVDSKLSPGDVAVRLDLICRVHGLEEAEKYFRSLPDTLVTFKVYGSLLNCYAHRRLEGKAEAVMQTMRSLGCYRELSYNVMLNLYFKLGKREKIDMLVQEMEEKGIKYDQATFCILLTVYGTDSNIQAMEKLLEKMENDHTVRVNWNVCVVVAKGYRNAGLDEKAFDMVKKAEKLMKGHKAAAYTYLLSMYASLGGKGDVIRIWHQYKKRGPVGNFGYFYMMNALVRLDDISGAEKIFQEWELKNTPYDFKILNTLIRAYTKKGLLSKAETLINRTADSGKIIPGSTWGLLAIGYHQNDEMDKAVDAMKKAIMRYEDGYGKLDPIALGAYLEHLKEKGQEKHEEFIKLLEKHGVFSNKVADKHEDRSSDITIFDEVEENHEELYLASAR</sequence>
<dbReference type="AlphaFoldDB" id="A0AAV1C171"/>
<evidence type="ECO:0000313" key="5">
    <source>
        <dbReference type="Proteomes" id="UP001161247"/>
    </source>
</evidence>
<dbReference type="Pfam" id="PF01535">
    <property type="entry name" value="PPR"/>
    <property type="match status" value="3"/>
</dbReference>
<dbReference type="SUPFAM" id="SSF48452">
    <property type="entry name" value="TPR-like"/>
    <property type="match status" value="1"/>
</dbReference>
<dbReference type="GO" id="GO:0005739">
    <property type="term" value="C:mitochondrion"/>
    <property type="evidence" value="ECO:0007669"/>
    <property type="project" value="TreeGrafter"/>
</dbReference>
<gene>
    <name evidence="4" type="ORF">OLC1_LOCUS1762</name>
</gene>
<dbReference type="Gene3D" id="1.25.40.10">
    <property type="entry name" value="Tetratricopeptide repeat domain"/>
    <property type="match status" value="2"/>
</dbReference>
<dbReference type="PROSITE" id="PS51375">
    <property type="entry name" value="PPR"/>
    <property type="match status" value="1"/>
</dbReference>
<dbReference type="GO" id="GO:0003729">
    <property type="term" value="F:mRNA binding"/>
    <property type="evidence" value="ECO:0007669"/>
    <property type="project" value="UniProtKB-ARBA"/>
</dbReference>
<name>A0AAV1C171_OLDCO</name>
<organism evidence="4 5">
    <name type="scientific">Oldenlandia corymbosa var. corymbosa</name>
    <dbReference type="NCBI Taxonomy" id="529605"/>
    <lineage>
        <taxon>Eukaryota</taxon>
        <taxon>Viridiplantae</taxon>
        <taxon>Streptophyta</taxon>
        <taxon>Embryophyta</taxon>
        <taxon>Tracheophyta</taxon>
        <taxon>Spermatophyta</taxon>
        <taxon>Magnoliopsida</taxon>
        <taxon>eudicotyledons</taxon>
        <taxon>Gunneridae</taxon>
        <taxon>Pentapetalae</taxon>
        <taxon>asterids</taxon>
        <taxon>lamiids</taxon>
        <taxon>Gentianales</taxon>
        <taxon>Rubiaceae</taxon>
        <taxon>Rubioideae</taxon>
        <taxon>Spermacoceae</taxon>
        <taxon>Hedyotis-Oldenlandia complex</taxon>
        <taxon>Oldenlandia</taxon>
    </lineage>
</organism>
<evidence type="ECO:0000313" key="4">
    <source>
        <dbReference type="EMBL" id="CAI9089414.1"/>
    </source>
</evidence>
<dbReference type="Proteomes" id="UP001161247">
    <property type="component" value="Chromosome 1"/>
</dbReference>
<dbReference type="EMBL" id="OX459118">
    <property type="protein sequence ID" value="CAI9089414.1"/>
    <property type="molecule type" value="Genomic_DNA"/>
</dbReference>
<dbReference type="InterPro" id="IPR011990">
    <property type="entry name" value="TPR-like_helical_dom_sf"/>
</dbReference>
<keyword evidence="5" id="KW-1185">Reference proteome</keyword>